<accession>A0A1N6QY89</accession>
<dbReference type="STRING" id="49186.SAMN05421647_1033"/>
<evidence type="ECO:0000313" key="2">
    <source>
        <dbReference type="Proteomes" id="UP000186895"/>
    </source>
</evidence>
<dbReference type="InterPro" id="IPR018680">
    <property type="entry name" value="DUF2164"/>
</dbReference>
<dbReference type="AlphaFoldDB" id="A0A1N6QY89"/>
<dbReference type="Proteomes" id="UP000186895">
    <property type="component" value="Unassembled WGS sequence"/>
</dbReference>
<gene>
    <name evidence="1" type="ORF">SAMN05421647_1033</name>
</gene>
<dbReference type="Pfam" id="PF09932">
    <property type="entry name" value="DUF2164"/>
    <property type="match status" value="1"/>
</dbReference>
<dbReference type="EMBL" id="FTMN01000003">
    <property type="protein sequence ID" value="SIQ21584.1"/>
    <property type="molecule type" value="Genomic_DNA"/>
</dbReference>
<organism evidence="1 2">
    <name type="scientific">Marinobacterium stanieri</name>
    <dbReference type="NCBI Taxonomy" id="49186"/>
    <lineage>
        <taxon>Bacteria</taxon>
        <taxon>Pseudomonadati</taxon>
        <taxon>Pseudomonadota</taxon>
        <taxon>Gammaproteobacteria</taxon>
        <taxon>Oceanospirillales</taxon>
        <taxon>Oceanospirillaceae</taxon>
        <taxon>Marinobacterium</taxon>
    </lineage>
</organism>
<sequence>MLGLLISSNFLFNVKYFVSFMSDIKLSRDDIERIVHKVKMHFNDELDYDIGGFDAEFLIELFAKEIGPFFYNQGLSDAQTLVLEKTEKLGYLIQEMEKPII</sequence>
<keyword evidence="2" id="KW-1185">Reference proteome</keyword>
<proteinExistence type="predicted"/>
<reference evidence="1 2" key="1">
    <citation type="submission" date="2017-01" db="EMBL/GenBank/DDBJ databases">
        <authorList>
            <person name="Mah S.A."/>
            <person name="Swanson W.J."/>
            <person name="Moy G.W."/>
            <person name="Vacquier V.D."/>
        </authorList>
    </citation>
    <scope>NUCLEOTIDE SEQUENCE [LARGE SCALE GENOMIC DNA]</scope>
    <source>
        <strain evidence="1 2">DSM 7027</strain>
    </source>
</reference>
<protein>
    <submittedName>
        <fullName evidence="1">Uncharacterized conserved protein, DUF2164 family</fullName>
    </submittedName>
</protein>
<evidence type="ECO:0000313" key="1">
    <source>
        <dbReference type="EMBL" id="SIQ21584.1"/>
    </source>
</evidence>
<name>A0A1N6QY89_9GAMM</name>